<evidence type="ECO:0000256" key="1">
    <source>
        <dbReference type="ARBA" id="ARBA00004651"/>
    </source>
</evidence>
<feature type="transmembrane region" description="Helical" evidence="7">
    <location>
        <begin position="141"/>
        <end position="164"/>
    </location>
</feature>
<evidence type="ECO:0000256" key="8">
    <source>
        <dbReference type="SAM" id="SignalP"/>
    </source>
</evidence>
<feature type="chain" id="PRO_5046352728" evidence="8">
    <location>
        <begin position="23"/>
        <end position="656"/>
    </location>
</feature>
<evidence type="ECO:0000256" key="2">
    <source>
        <dbReference type="ARBA" id="ARBA00008017"/>
    </source>
</evidence>
<dbReference type="Gene3D" id="2.30.30.60">
    <property type="match status" value="1"/>
</dbReference>
<proteinExistence type="inferred from homology"/>
<keyword evidence="5 7" id="KW-1133">Transmembrane helix</keyword>
<dbReference type="SUPFAM" id="SSF50182">
    <property type="entry name" value="Sm-like ribonucleoproteins"/>
    <property type="match status" value="1"/>
</dbReference>
<dbReference type="Proteomes" id="UP001242480">
    <property type="component" value="Unassembled WGS sequence"/>
</dbReference>
<organism evidence="12 13">
    <name type="scientific">Labrys wisconsinensis</name>
    <dbReference type="NCBI Taxonomy" id="425677"/>
    <lineage>
        <taxon>Bacteria</taxon>
        <taxon>Pseudomonadati</taxon>
        <taxon>Pseudomonadota</taxon>
        <taxon>Alphaproteobacteria</taxon>
        <taxon>Hyphomicrobiales</taxon>
        <taxon>Xanthobacteraceae</taxon>
        <taxon>Labrys</taxon>
    </lineage>
</organism>
<feature type="transmembrane region" description="Helical" evidence="7">
    <location>
        <begin position="419"/>
        <end position="438"/>
    </location>
</feature>
<feature type="domain" description="Mechanosensitive ion channel MscS C-terminal" evidence="10">
    <location>
        <begin position="531"/>
        <end position="619"/>
    </location>
</feature>
<keyword evidence="13" id="KW-1185">Reference proteome</keyword>
<feature type="transmembrane region" description="Helical" evidence="7">
    <location>
        <begin position="214"/>
        <end position="234"/>
    </location>
</feature>
<keyword evidence="6 7" id="KW-0472">Membrane</keyword>
<dbReference type="InterPro" id="IPR023408">
    <property type="entry name" value="MscS_beta-dom_sf"/>
</dbReference>
<evidence type="ECO:0000313" key="12">
    <source>
        <dbReference type="EMBL" id="MDQ0469084.1"/>
    </source>
</evidence>
<feature type="transmembrane region" description="Helical" evidence="7">
    <location>
        <begin position="184"/>
        <end position="202"/>
    </location>
</feature>
<reference evidence="12 13" key="1">
    <citation type="submission" date="2023-07" db="EMBL/GenBank/DDBJ databases">
        <title>Genomic Encyclopedia of Type Strains, Phase IV (KMG-IV): sequencing the most valuable type-strain genomes for metagenomic binning, comparative biology and taxonomic classification.</title>
        <authorList>
            <person name="Goeker M."/>
        </authorList>
    </citation>
    <scope>NUCLEOTIDE SEQUENCE [LARGE SCALE GENOMIC DNA]</scope>
    <source>
        <strain evidence="12 13">DSM 19619</strain>
    </source>
</reference>
<dbReference type="Gene3D" id="1.10.287.1260">
    <property type="match status" value="1"/>
</dbReference>
<evidence type="ECO:0000256" key="4">
    <source>
        <dbReference type="ARBA" id="ARBA00022692"/>
    </source>
</evidence>
<feature type="transmembrane region" description="Helical" evidence="7">
    <location>
        <begin position="112"/>
        <end position="135"/>
    </location>
</feature>
<feature type="transmembrane region" description="Helical" evidence="7">
    <location>
        <begin position="332"/>
        <end position="351"/>
    </location>
</feature>
<dbReference type="Pfam" id="PF21082">
    <property type="entry name" value="MS_channel_3rd"/>
    <property type="match status" value="1"/>
</dbReference>
<sequence length="656" mass="69814">MRAGTTVLPLALLGLGMPLAVAQDGSSAPVLDGLVADLQSAPGDWTALSERFSAAWWSGDLLRAVTLLLVLLMIAASCELLFWCYAAPALRALQAVPAAAPRQRALIAVEQFALRLFGVALSTGAAFGVTTMMTWPPVVTATAAIVATALAVLRGAGLLADLLLSPRAASRRVWPWPDSTARRVHAHVMAVAVTACLGYAASRLLGEVMAAPHAAEITIALAGVATGLALLVALSAWSRARRRARPAQGRSLADLLPFAAAAVLVAGMLAWIAGAYQAVWTGLILGALGLADFAAGGILHALLRDRPDADEAESRPDAMSLATAYEPVIRRFARFCLALAAFLAILMVWRVNVLMPASSKGPVAMLIDQSINVLVVVLLCDLAWLWVRTFIDRQLRLAPGMGDGEAASRLSTLLPMIRTAVLIVLVGLTTLVALSAIGVNIAPLLAGAGVVGLAIGFGAQTLVRDIITGVFFLIEDAFRVGEYIDVGARKGTVEAISLRSLRLRHQRGALHTVPFGEIKSLSNESRDWSIVKLEFRIPFDTDLALVKKIIKSINAEIMADPELGPNMLEPLKSQGINRFEEYWMVLRVKYTAKPNAYLFMIRREAYHRIRDAFDKAGIKLGERSVKVEMAGRAAIDDIAAAGGAGDFDDRPAPSAS</sequence>
<evidence type="ECO:0000256" key="3">
    <source>
        <dbReference type="ARBA" id="ARBA00022475"/>
    </source>
</evidence>
<feature type="domain" description="Mechanosensitive ion channel transmembrane helices 2/3" evidence="11">
    <location>
        <begin position="420"/>
        <end position="460"/>
    </location>
</feature>
<comment type="similarity">
    <text evidence="2">Belongs to the MscS (TC 1.A.23) family.</text>
</comment>
<dbReference type="SUPFAM" id="SSF82861">
    <property type="entry name" value="Mechanosensitive channel protein MscS (YggB), transmembrane region"/>
    <property type="match status" value="1"/>
</dbReference>
<evidence type="ECO:0000256" key="7">
    <source>
        <dbReference type="SAM" id="Phobius"/>
    </source>
</evidence>
<dbReference type="Gene3D" id="3.30.70.100">
    <property type="match status" value="1"/>
</dbReference>
<dbReference type="InterPro" id="IPR006685">
    <property type="entry name" value="MscS_channel_2nd"/>
</dbReference>
<evidence type="ECO:0000259" key="9">
    <source>
        <dbReference type="Pfam" id="PF00924"/>
    </source>
</evidence>
<comment type="subcellular location">
    <subcellularLocation>
        <location evidence="1">Cell membrane</location>
        <topology evidence="1">Multi-pass membrane protein</topology>
    </subcellularLocation>
</comment>
<dbReference type="SUPFAM" id="SSF82689">
    <property type="entry name" value="Mechanosensitive channel protein MscS (YggB), C-terminal domain"/>
    <property type="match status" value="1"/>
</dbReference>
<dbReference type="Pfam" id="PF00924">
    <property type="entry name" value="MS_channel_2nd"/>
    <property type="match status" value="1"/>
</dbReference>
<dbReference type="InterPro" id="IPR011014">
    <property type="entry name" value="MscS_channel_TM-2"/>
</dbReference>
<gene>
    <name evidence="12" type="ORF">QO011_002095</name>
</gene>
<feature type="transmembrane region" description="Helical" evidence="7">
    <location>
        <begin position="371"/>
        <end position="391"/>
    </location>
</feature>
<feature type="transmembrane region" description="Helical" evidence="7">
    <location>
        <begin position="255"/>
        <end position="273"/>
    </location>
</feature>
<keyword evidence="3" id="KW-1003">Cell membrane</keyword>
<name>A0ABU0J4C7_9HYPH</name>
<keyword evidence="8" id="KW-0732">Signal</keyword>
<dbReference type="PANTHER" id="PTHR30460:SF0">
    <property type="entry name" value="MODERATE CONDUCTANCE MECHANOSENSITIVE CHANNEL YBIO"/>
    <property type="match status" value="1"/>
</dbReference>
<keyword evidence="4 7" id="KW-0812">Transmembrane</keyword>
<dbReference type="InterPro" id="IPR011066">
    <property type="entry name" value="MscS_channel_C_sf"/>
</dbReference>
<feature type="transmembrane region" description="Helical" evidence="7">
    <location>
        <begin position="444"/>
        <end position="463"/>
    </location>
</feature>
<evidence type="ECO:0000256" key="6">
    <source>
        <dbReference type="ARBA" id="ARBA00023136"/>
    </source>
</evidence>
<evidence type="ECO:0000259" key="10">
    <source>
        <dbReference type="Pfam" id="PF21082"/>
    </source>
</evidence>
<dbReference type="Pfam" id="PF21088">
    <property type="entry name" value="MS_channel_1st"/>
    <property type="match status" value="1"/>
</dbReference>
<feature type="domain" description="Mechanosensitive ion channel MscS" evidence="9">
    <location>
        <begin position="461"/>
        <end position="520"/>
    </location>
</feature>
<evidence type="ECO:0000313" key="13">
    <source>
        <dbReference type="Proteomes" id="UP001242480"/>
    </source>
</evidence>
<dbReference type="InterPro" id="IPR049278">
    <property type="entry name" value="MS_channel_C"/>
</dbReference>
<dbReference type="RefSeq" id="WP_307271276.1">
    <property type="nucleotide sequence ID" value="NZ_JAUSVX010000003.1"/>
</dbReference>
<feature type="signal peptide" evidence="8">
    <location>
        <begin position="1"/>
        <end position="22"/>
    </location>
</feature>
<evidence type="ECO:0000256" key="5">
    <source>
        <dbReference type="ARBA" id="ARBA00022989"/>
    </source>
</evidence>
<feature type="transmembrane region" description="Helical" evidence="7">
    <location>
        <begin position="61"/>
        <end position="85"/>
    </location>
</feature>
<dbReference type="EMBL" id="JAUSVX010000003">
    <property type="protein sequence ID" value="MDQ0469084.1"/>
    <property type="molecule type" value="Genomic_DNA"/>
</dbReference>
<protein>
    <submittedName>
        <fullName evidence="12">Small-conductance mechanosensitive channel</fullName>
    </submittedName>
</protein>
<comment type="caution">
    <text evidence="12">The sequence shown here is derived from an EMBL/GenBank/DDBJ whole genome shotgun (WGS) entry which is preliminary data.</text>
</comment>
<feature type="transmembrane region" description="Helical" evidence="7">
    <location>
        <begin position="279"/>
        <end position="303"/>
    </location>
</feature>
<dbReference type="InterPro" id="IPR049142">
    <property type="entry name" value="MS_channel_1st"/>
</dbReference>
<dbReference type="PANTHER" id="PTHR30460">
    <property type="entry name" value="MODERATE CONDUCTANCE MECHANOSENSITIVE CHANNEL YBIO"/>
    <property type="match status" value="1"/>
</dbReference>
<dbReference type="InterPro" id="IPR010920">
    <property type="entry name" value="LSM_dom_sf"/>
</dbReference>
<evidence type="ECO:0000259" key="11">
    <source>
        <dbReference type="Pfam" id="PF21088"/>
    </source>
</evidence>
<accession>A0ABU0J4C7</accession>
<dbReference type="InterPro" id="IPR045276">
    <property type="entry name" value="YbiO_bact"/>
</dbReference>